<organism evidence="3">
    <name type="scientific">marine sediment metagenome</name>
    <dbReference type="NCBI Taxonomy" id="412755"/>
    <lineage>
        <taxon>unclassified sequences</taxon>
        <taxon>metagenomes</taxon>
        <taxon>ecological metagenomes</taxon>
    </lineage>
</organism>
<evidence type="ECO:0000256" key="1">
    <source>
        <dbReference type="ARBA" id="ARBA00022603"/>
    </source>
</evidence>
<protein>
    <recommendedName>
        <fullName evidence="4">DNA (cytosine-5-)-methyltransferase</fullName>
    </recommendedName>
</protein>
<dbReference type="Pfam" id="PF00145">
    <property type="entry name" value="DNA_methylase"/>
    <property type="match status" value="1"/>
</dbReference>
<dbReference type="Gene3D" id="3.40.50.150">
    <property type="entry name" value="Vaccinia Virus protein VP39"/>
    <property type="match status" value="1"/>
</dbReference>
<keyword evidence="2" id="KW-0808">Transferase</keyword>
<dbReference type="GO" id="GO:0008168">
    <property type="term" value="F:methyltransferase activity"/>
    <property type="evidence" value="ECO:0007669"/>
    <property type="project" value="UniProtKB-KW"/>
</dbReference>
<dbReference type="InterPro" id="IPR001525">
    <property type="entry name" value="C5_MeTfrase"/>
</dbReference>
<keyword evidence="1" id="KW-0489">Methyltransferase</keyword>
<reference evidence="3" key="1">
    <citation type="journal article" date="2015" name="Nature">
        <title>Complex archaea that bridge the gap between prokaryotes and eukaryotes.</title>
        <authorList>
            <person name="Spang A."/>
            <person name="Saw J.H."/>
            <person name="Jorgensen S.L."/>
            <person name="Zaremba-Niedzwiedzka K."/>
            <person name="Martijn J."/>
            <person name="Lind A.E."/>
            <person name="van Eijk R."/>
            <person name="Schleper C."/>
            <person name="Guy L."/>
            <person name="Ettema T.J."/>
        </authorList>
    </citation>
    <scope>NUCLEOTIDE SEQUENCE</scope>
</reference>
<evidence type="ECO:0000256" key="2">
    <source>
        <dbReference type="ARBA" id="ARBA00022679"/>
    </source>
</evidence>
<evidence type="ECO:0000313" key="3">
    <source>
        <dbReference type="EMBL" id="KKL94166.1"/>
    </source>
</evidence>
<dbReference type="GO" id="GO:0032259">
    <property type="term" value="P:methylation"/>
    <property type="evidence" value="ECO:0007669"/>
    <property type="project" value="UniProtKB-KW"/>
</dbReference>
<dbReference type="PRINTS" id="PR00105">
    <property type="entry name" value="C5METTRFRASE"/>
</dbReference>
<dbReference type="EMBL" id="LAZR01018996">
    <property type="protein sequence ID" value="KKL94166.1"/>
    <property type="molecule type" value="Genomic_DNA"/>
</dbReference>
<comment type="caution">
    <text evidence="3">The sequence shown here is derived from an EMBL/GenBank/DDBJ whole genome shotgun (WGS) entry which is preliminary data.</text>
</comment>
<gene>
    <name evidence="3" type="ORF">LCGC14_1867440</name>
</gene>
<accession>A0A0F9GTZ8</accession>
<sequence length="171" mass="19223">GKRAGIEGDRSGLWSEMLRIVCELRPSYVVVENVSALLGRGMGRVLGDLAESGYDAEWDCLPAAVFGAPHVRDRVFLLAYRNGQRTQGRRPKEIHRVEAFSWCQDVRGIEDLRNRSDLPEPLFRGSRDGIPDWIHRLRGLGNAIVPQIAEWIARRILNVCGYVKSSRGIDA</sequence>
<dbReference type="InterPro" id="IPR029063">
    <property type="entry name" value="SAM-dependent_MTases_sf"/>
</dbReference>
<feature type="non-terminal residue" evidence="3">
    <location>
        <position position="1"/>
    </location>
</feature>
<evidence type="ECO:0008006" key="4">
    <source>
        <dbReference type="Google" id="ProtNLM"/>
    </source>
</evidence>
<dbReference type="SUPFAM" id="SSF53335">
    <property type="entry name" value="S-adenosyl-L-methionine-dependent methyltransferases"/>
    <property type="match status" value="1"/>
</dbReference>
<proteinExistence type="predicted"/>
<name>A0A0F9GTZ8_9ZZZZ</name>
<dbReference type="AlphaFoldDB" id="A0A0F9GTZ8"/>